<organism evidence="9 10">
    <name type="scientific">Ornithorhynchus anatinus</name>
    <name type="common">Duckbill platypus</name>
    <dbReference type="NCBI Taxonomy" id="9258"/>
    <lineage>
        <taxon>Eukaryota</taxon>
        <taxon>Metazoa</taxon>
        <taxon>Chordata</taxon>
        <taxon>Craniata</taxon>
        <taxon>Vertebrata</taxon>
        <taxon>Euteleostomi</taxon>
        <taxon>Mammalia</taxon>
        <taxon>Monotremata</taxon>
        <taxon>Ornithorhynchidae</taxon>
        <taxon>Ornithorhynchus</taxon>
    </lineage>
</organism>
<gene>
    <name evidence="9" type="primary">DNAAF3</name>
</gene>
<dbReference type="Pfam" id="PF14740">
    <property type="entry name" value="DUF4471"/>
    <property type="match status" value="1"/>
</dbReference>
<evidence type="ECO:0000256" key="5">
    <source>
        <dbReference type="ARBA" id="ARBA00024431"/>
    </source>
</evidence>
<dbReference type="FunCoup" id="K7EGM8">
    <property type="interactions" value="15"/>
</dbReference>
<reference evidence="9" key="2">
    <citation type="submission" date="2025-08" db="UniProtKB">
        <authorList>
            <consortium name="Ensembl"/>
        </authorList>
    </citation>
    <scope>IDENTIFICATION</scope>
    <source>
        <strain evidence="9">Glennie</strain>
    </source>
</reference>
<dbReference type="Proteomes" id="UP000002279">
    <property type="component" value="Chromosome 10"/>
</dbReference>
<dbReference type="PANTHER" id="PTHR22118:SF14">
    <property type="entry name" value="DYNEIN AXONEMAL ASSEMBLY FACTOR 3"/>
    <property type="match status" value="1"/>
</dbReference>
<keyword evidence="3" id="KW-0970">Cilium biogenesis/degradation</keyword>
<dbReference type="GeneTree" id="ENSGT00390000002069"/>
<evidence type="ECO:0000259" key="7">
    <source>
        <dbReference type="Pfam" id="PF14737"/>
    </source>
</evidence>
<evidence type="ECO:0000256" key="6">
    <source>
        <dbReference type="ARBA" id="ARBA00025165"/>
    </source>
</evidence>
<evidence type="ECO:0000259" key="8">
    <source>
        <dbReference type="Pfam" id="PF14740"/>
    </source>
</evidence>
<dbReference type="InterPro" id="IPR028235">
    <property type="entry name" value="DNAAF3_C"/>
</dbReference>
<feature type="domain" description="DUF4470" evidence="7">
    <location>
        <begin position="15"/>
        <end position="121"/>
    </location>
</feature>
<dbReference type="Ensembl" id="ENSOANT00000041933.2">
    <property type="protein sequence ID" value="ENSOANP00000032685.2"/>
    <property type="gene ID" value="ENSOANG00000028284.2"/>
</dbReference>
<dbReference type="Bgee" id="ENSOANG00000028284">
    <property type="expression patterns" value="Expressed in testis and 7 other cell types or tissues"/>
</dbReference>
<reference evidence="9 10" key="1">
    <citation type="journal article" date="2008" name="Nature">
        <title>Genome analysis of the platypus reveals unique signatures of evolution.</title>
        <authorList>
            <person name="Warren W.C."/>
            <person name="Hillier L.W."/>
            <person name="Marshall Graves J.A."/>
            <person name="Birney E."/>
            <person name="Ponting C.P."/>
            <person name="Grutzner F."/>
            <person name="Belov K."/>
            <person name="Miller W."/>
            <person name="Clarke L."/>
            <person name="Chinwalla A.T."/>
            <person name="Yang S.P."/>
            <person name="Heger A."/>
            <person name="Locke D.P."/>
            <person name="Miethke P."/>
            <person name="Waters P.D."/>
            <person name="Veyrunes F."/>
            <person name="Fulton L."/>
            <person name="Fulton B."/>
            <person name="Graves T."/>
            <person name="Wallis J."/>
            <person name="Puente X.S."/>
            <person name="Lopez-Otin C."/>
            <person name="Ordonez G.R."/>
            <person name="Eichler E.E."/>
            <person name="Chen L."/>
            <person name="Cheng Z."/>
            <person name="Deakin J.E."/>
            <person name="Alsop A."/>
            <person name="Thompson K."/>
            <person name="Kirby P."/>
            <person name="Papenfuss A.T."/>
            <person name="Wakefield M.J."/>
            <person name="Olender T."/>
            <person name="Lancet D."/>
            <person name="Huttley G.A."/>
            <person name="Smit A.F."/>
            <person name="Pask A."/>
            <person name="Temple-Smith P."/>
            <person name="Batzer M.A."/>
            <person name="Walker J.A."/>
            <person name="Konkel M.K."/>
            <person name="Harris R.S."/>
            <person name="Whittington C.M."/>
            <person name="Wong E.S."/>
            <person name="Gemmell N.J."/>
            <person name="Buschiazzo E."/>
            <person name="Vargas Jentzsch I.M."/>
            <person name="Merkel A."/>
            <person name="Schmitz J."/>
            <person name="Zemann A."/>
            <person name="Churakov G."/>
            <person name="Kriegs J.O."/>
            <person name="Brosius J."/>
            <person name="Murchison E.P."/>
            <person name="Sachidanandam R."/>
            <person name="Smith C."/>
            <person name="Hannon G.J."/>
            <person name="Tsend-Ayush E."/>
            <person name="McMillan D."/>
            <person name="Attenborough R."/>
            <person name="Rens W."/>
            <person name="Ferguson-Smith M."/>
            <person name="Lefevre C.M."/>
            <person name="Sharp J.A."/>
            <person name="Nicholas K.R."/>
            <person name="Ray D.A."/>
            <person name="Kube M."/>
            <person name="Reinhardt R."/>
            <person name="Pringle T.H."/>
            <person name="Taylor J."/>
            <person name="Jones R.C."/>
            <person name="Nixon B."/>
            <person name="Dacheux J.L."/>
            <person name="Niwa H."/>
            <person name="Sekita Y."/>
            <person name="Huang X."/>
            <person name="Stark A."/>
            <person name="Kheradpour P."/>
            <person name="Kellis M."/>
            <person name="Flicek P."/>
            <person name="Chen Y."/>
            <person name="Webber C."/>
            <person name="Hardison R."/>
            <person name="Nelson J."/>
            <person name="Hallsworth-Pepin K."/>
            <person name="Delehaunty K."/>
            <person name="Markovic C."/>
            <person name="Minx P."/>
            <person name="Feng Y."/>
            <person name="Kremitzki C."/>
            <person name="Mitreva M."/>
            <person name="Glasscock J."/>
            <person name="Wylie T."/>
            <person name="Wohldmann P."/>
            <person name="Thiru P."/>
            <person name="Nhan M.N."/>
            <person name="Pohl C.S."/>
            <person name="Smith S.M."/>
            <person name="Hou S."/>
            <person name="Nefedov M."/>
            <person name="de Jong P.J."/>
            <person name="Renfree M.B."/>
            <person name="Mardis E.R."/>
            <person name="Wilson R.K."/>
        </authorList>
    </citation>
    <scope>NUCLEOTIDE SEQUENCE [LARGE SCALE GENOMIC DNA]</scope>
    <source>
        <strain evidence="9 10">Glennie</strain>
    </source>
</reference>
<dbReference type="STRING" id="9258.ENSOANP00000032685"/>
<feature type="domain" description="Dynein assembly factor 3 C-terminal" evidence="8">
    <location>
        <begin position="153"/>
        <end position="434"/>
    </location>
</feature>
<dbReference type="RefSeq" id="XP_028928652.1">
    <property type="nucleotide sequence ID" value="XM_029072819.2"/>
</dbReference>
<evidence type="ECO:0000313" key="9">
    <source>
        <dbReference type="Ensembl" id="ENSOANP00000032685.2"/>
    </source>
</evidence>
<evidence type="ECO:0000256" key="4">
    <source>
        <dbReference type="ARBA" id="ARBA00024190"/>
    </source>
</evidence>
<sequence length="459" mass="51292">MTAVGSGEGFGSIAWWGLSPALDLQQECPLPLSEEGEPPGAELLELNVLLMGSVDGRHVLRTMAQAARWPRRRVNFFILEPSLENIARQMLFLTLALEDPDKMGLQERVEMFLELWGNSLLRTPVAGYLQAQAQLLARLLPEPDRLQELLPLFSLSDLKFRERDGLEAIFRFWGRATPGAFPLPQLWDSRIRHYLGSRYDSRVGVSDWDLNMKLHDRGARVIGCREYRRWRDTGMAFELRDPLAYHVPNLSLASSRLVVHRGERVCARGYWGDVATGPFIAFGIETENKNLLRTSNGVPTKSASEISLYNVTTWFRELNPGPSGPGSGKEAGDQEEIGAPCVGPPDLGLFRVHFLPLDSAANLPHRSKFFQRFQLIYTSCGMLHHLRPDLRACVAPGGLLVMELARYLVDLRAEQMAIFVERARELAQAAGFSSLPPGGDSHSPTDTDTFARFCLSPDP</sequence>
<comment type="subcellular location">
    <subcellularLocation>
        <location evidence="4">Dynein axonemal particle</location>
    </subcellularLocation>
</comment>
<dbReference type="AlphaFoldDB" id="K7EGM8"/>
<evidence type="ECO:0000256" key="1">
    <source>
        <dbReference type="ARBA" id="ARBA00010449"/>
    </source>
</evidence>
<proteinExistence type="inferred from homology"/>
<dbReference type="OMA" id="MREGIYQ"/>
<evidence type="ECO:0000256" key="2">
    <source>
        <dbReference type="ARBA" id="ARBA00022490"/>
    </source>
</evidence>
<keyword evidence="2" id="KW-0963">Cytoplasm</keyword>
<dbReference type="GO" id="GO:0120293">
    <property type="term" value="C:dynein axonemal particle"/>
    <property type="evidence" value="ECO:0007669"/>
    <property type="project" value="UniProtKB-SubCell"/>
</dbReference>
<comment type="similarity">
    <text evidence="1">Belongs to the DNAAF3 family.</text>
</comment>
<dbReference type="Pfam" id="PF14737">
    <property type="entry name" value="DUF4470"/>
    <property type="match status" value="1"/>
</dbReference>
<dbReference type="CTD" id="352909"/>
<keyword evidence="10" id="KW-1185">Reference proteome</keyword>
<protein>
    <recommendedName>
        <fullName evidence="5">Dynein axonemal assembly factor 3</fullName>
    </recommendedName>
</protein>
<dbReference type="GO" id="GO:0070286">
    <property type="term" value="P:axonemal dynein complex assembly"/>
    <property type="evidence" value="ECO:0000318"/>
    <property type="project" value="GO_Central"/>
</dbReference>
<dbReference type="GO" id="GO:0044458">
    <property type="term" value="P:motile cilium assembly"/>
    <property type="evidence" value="ECO:0000318"/>
    <property type="project" value="GO_Central"/>
</dbReference>
<dbReference type="InParanoid" id="K7EGM8"/>
<accession>K7EGM8</accession>
<dbReference type="eggNOG" id="ENOG502QT97">
    <property type="taxonomic scope" value="Eukaryota"/>
</dbReference>
<comment type="function">
    <text evidence="6">Required for the assembly of axonemal inner and outer dynein arms. Involved in preassembly of dyneins into complexes before their transport into cilia.</text>
</comment>
<dbReference type="PANTHER" id="PTHR22118">
    <property type="entry name" value="DYNEIN ASSEMBLY FACTOR 3, AXONEMAL"/>
    <property type="match status" value="1"/>
</dbReference>
<reference evidence="9" key="3">
    <citation type="submission" date="2025-09" db="UniProtKB">
        <authorList>
            <consortium name="Ensembl"/>
        </authorList>
    </citation>
    <scope>IDENTIFICATION</scope>
    <source>
        <strain evidence="9">Glennie</strain>
    </source>
</reference>
<name>K7EGM8_ORNAN</name>
<evidence type="ECO:0000313" key="10">
    <source>
        <dbReference type="Proteomes" id="UP000002279"/>
    </source>
</evidence>
<dbReference type="GeneID" id="100091418"/>
<evidence type="ECO:0000256" key="3">
    <source>
        <dbReference type="ARBA" id="ARBA00022794"/>
    </source>
</evidence>
<dbReference type="HOGENOM" id="CLU_071204_0_0_1"/>
<dbReference type="InterPro" id="IPR039304">
    <property type="entry name" value="DNAAF3"/>
</dbReference>
<dbReference type="InterPro" id="IPR027974">
    <property type="entry name" value="DUF4470"/>
</dbReference>